<evidence type="ECO:0000313" key="1">
    <source>
        <dbReference type="EMBL" id="THC89760.1"/>
    </source>
</evidence>
<reference evidence="1 2" key="1">
    <citation type="submission" date="2019-03" db="EMBL/GenBank/DDBJ databases">
        <title>The genome sequence of a newly discovered highly antifungal drug resistant Aspergillus species, Aspergillus tanneri NIH 1004.</title>
        <authorList>
            <person name="Mounaud S."/>
            <person name="Singh I."/>
            <person name="Joardar V."/>
            <person name="Pakala S."/>
            <person name="Pakala S."/>
            <person name="Venepally P."/>
            <person name="Hoover J."/>
            <person name="Nierman W."/>
            <person name="Chung J."/>
            <person name="Losada L."/>
        </authorList>
    </citation>
    <scope>NUCLEOTIDE SEQUENCE [LARGE SCALE GENOMIC DNA]</scope>
    <source>
        <strain evidence="1 2">NIH1004</strain>
    </source>
</reference>
<dbReference type="EMBL" id="SOSA01000607">
    <property type="protein sequence ID" value="THC89760.1"/>
    <property type="molecule type" value="Genomic_DNA"/>
</dbReference>
<sequence length="267" mass="30220">MLLDNKLLLAPIDKNIQRALDVGTGTGIWAIDFADEYPSAQVIGTDLSPIQPSFVPPNLRFEIDDASEPWVYPENHFDLIHVRSLYGAISDWPEFYRSALKHLRPGGWFDQLEMSIQFTSDDGTVTDDHVLAVWSKTFIDAGEKFGKTFRIADLAKGYMQDVGFQNVTERRFKLPIGAWGKDKKLKTLGRWNQVHCEQGIEGWAMALLTRVMGKYRSFWLKCAKVSETPKPILIFMWLEYTGRNQPLLSEGLSPLGVPGKAKIQVSV</sequence>
<dbReference type="AlphaFoldDB" id="A0A4S3J4G8"/>
<proteinExistence type="predicted"/>
<keyword evidence="2" id="KW-1185">Reference proteome</keyword>
<dbReference type="GO" id="GO:0008168">
    <property type="term" value="F:methyltransferase activity"/>
    <property type="evidence" value="ECO:0007669"/>
    <property type="project" value="TreeGrafter"/>
</dbReference>
<dbReference type="PANTHER" id="PTHR43591">
    <property type="entry name" value="METHYLTRANSFERASE"/>
    <property type="match status" value="1"/>
</dbReference>
<dbReference type="STRING" id="1220188.A0A4S3J4G8"/>
<dbReference type="CDD" id="cd02440">
    <property type="entry name" value="AdoMet_MTases"/>
    <property type="match status" value="1"/>
</dbReference>
<name>A0A4S3J4G8_9EURO</name>
<dbReference type="Pfam" id="PF13489">
    <property type="entry name" value="Methyltransf_23"/>
    <property type="match status" value="1"/>
</dbReference>
<accession>A0A4S3J4G8</accession>
<evidence type="ECO:0008006" key="3">
    <source>
        <dbReference type="Google" id="ProtNLM"/>
    </source>
</evidence>
<evidence type="ECO:0000313" key="2">
    <source>
        <dbReference type="Proteomes" id="UP000308092"/>
    </source>
</evidence>
<dbReference type="SUPFAM" id="SSF53335">
    <property type="entry name" value="S-adenosyl-L-methionine-dependent methyltransferases"/>
    <property type="match status" value="1"/>
</dbReference>
<dbReference type="Proteomes" id="UP000308092">
    <property type="component" value="Unassembled WGS sequence"/>
</dbReference>
<dbReference type="Gene3D" id="3.40.50.150">
    <property type="entry name" value="Vaccinia Virus protein VP39"/>
    <property type="match status" value="1"/>
</dbReference>
<protein>
    <recommendedName>
        <fullName evidence="3">Methyltransferase domain-containing protein</fullName>
    </recommendedName>
</protein>
<dbReference type="PANTHER" id="PTHR43591:SF10">
    <property type="entry name" value="ABC TRANSMEMBRANE TYPE-1 DOMAIN-CONTAINING PROTEIN-RELATED"/>
    <property type="match status" value="1"/>
</dbReference>
<dbReference type="InterPro" id="IPR029063">
    <property type="entry name" value="SAM-dependent_MTases_sf"/>
</dbReference>
<organism evidence="1 2">
    <name type="scientific">Aspergillus tanneri</name>
    <dbReference type="NCBI Taxonomy" id="1220188"/>
    <lineage>
        <taxon>Eukaryota</taxon>
        <taxon>Fungi</taxon>
        <taxon>Dikarya</taxon>
        <taxon>Ascomycota</taxon>
        <taxon>Pezizomycotina</taxon>
        <taxon>Eurotiomycetes</taxon>
        <taxon>Eurotiomycetidae</taxon>
        <taxon>Eurotiales</taxon>
        <taxon>Aspergillaceae</taxon>
        <taxon>Aspergillus</taxon>
        <taxon>Aspergillus subgen. Circumdati</taxon>
    </lineage>
</organism>
<gene>
    <name evidence="1" type="ORF">EYZ11_010781</name>
</gene>
<dbReference type="VEuPathDB" id="FungiDB:EYZ11_010781"/>
<comment type="caution">
    <text evidence="1">The sequence shown here is derived from an EMBL/GenBank/DDBJ whole genome shotgun (WGS) entry which is preliminary data.</text>
</comment>